<dbReference type="OrthoDB" id="2362090at2759"/>
<dbReference type="EMBL" id="QKWP01000220">
    <property type="protein sequence ID" value="RIB24360.1"/>
    <property type="molecule type" value="Genomic_DNA"/>
</dbReference>
<evidence type="ECO:0000313" key="2">
    <source>
        <dbReference type="Proteomes" id="UP000266673"/>
    </source>
</evidence>
<dbReference type="Proteomes" id="UP000266673">
    <property type="component" value="Unassembled WGS sequence"/>
</dbReference>
<protein>
    <submittedName>
        <fullName evidence="1">Uncharacterized protein</fullName>
    </submittedName>
</protein>
<organism evidence="1 2">
    <name type="scientific">Gigaspora rosea</name>
    <dbReference type="NCBI Taxonomy" id="44941"/>
    <lineage>
        <taxon>Eukaryota</taxon>
        <taxon>Fungi</taxon>
        <taxon>Fungi incertae sedis</taxon>
        <taxon>Mucoromycota</taxon>
        <taxon>Glomeromycotina</taxon>
        <taxon>Glomeromycetes</taxon>
        <taxon>Diversisporales</taxon>
        <taxon>Gigasporaceae</taxon>
        <taxon>Gigaspora</taxon>
    </lineage>
</organism>
<keyword evidence="2" id="KW-1185">Reference proteome</keyword>
<reference evidence="1 2" key="1">
    <citation type="submission" date="2018-06" db="EMBL/GenBank/DDBJ databases">
        <title>Comparative genomics reveals the genomic features of Rhizophagus irregularis, R. cerebriforme, R. diaphanum and Gigaspora rosea, and their symbiotic lifestyle signature.</title>
        <authorList>
            <person name="Morin E."/>
            <person name="San Clemente H."/>
            <person name="Chen E.C.H."/>
            <person name="De La Providencia I."/>
            <person name="Hainaut M."/>
            <person name="Kuo A."/>
            <person name="Kohler A."/>
            <person name="Murat C."/>
            <person name="Tang N."/>
            <person name="Roy S."/>
            <person name="Loubradou J."/>
            <person name="Henrissat B."/>
            <person name="Grigoriev I.V."/>
            <person name="Corradi N."/>
            <person name="Roux C."/>
            <person name="Martin F.M."/>
        </authorList>
    </citation>
    <scope>NUCLEOTIDE SEQUENCE [LARGE SCALE GENOMIC DNA]</scope>
    <source>
        <strain evidence="1 2">DAOM 194757</strain>
    </source>
</reference>
<dbReference type="Gene3D" id="3.40.50.720">
    <property type="entry name" value="NAD(P)-binding Rossmann-like Domain"/>
    <property type="match status" value="1"/>
</dbReference>
<comment type="caution">
    <text evidence="1">The sequence shown here is derived from an EMBL/GenBank/DDBJ whole genome shotgun (WGS) entry which is preliminary data.</text>
</comment>
<sequence length="211" mass="24454">MKEKLKTAIKDYKNKDYSIAFNSFKNISTSVNSSTEISDNATYYVALCYMHGNGTEQNRQFAIEVAKDFQKKIKNYHTTIPESDKRQLVVITGATGDIGFNIAKAFLKYGYKKYAIKEIQHANSEYLEEEKLKREKMKLKQYPIANCLHIWNNLAKSIKFNCKFHNNNVIILLNYIILGVSENPNEALRLFNEVSKSNSKYKNKAKERLKN</sequence>
<gene>
    <name evidence="1" type="ORF">C2G38_2284398</name>
</gene>
<dbReference type="InterPro" id="IPR036291">
    <property type="entry name" value="NAD(P)-bd_dom_sf"/>
</dbReference>
<dbReference type="SUPFAM" id="SSF51735">
    <property type="entry name" value="NAD(P)-binding Rossmann-fold domains"/>
    <property type="match status" value="1"/>
</dbReference>
<accession>A0A397VPC6</accession>
<evidence type="ECO:0000313" key="1">
    <source>
        <dbReference type="EMBL" id="RIB24360.1"/>
    </source>
</evidence>
<dbReference type="AlphaFoldDB" id="A0A397VPC6"/>
<name>A0A397VPC6_9GLOM</name>
<proteinExistence type="predicted"/>